<protein>
    <submittedName>
        <fullName evidence="1">Uncharacterized protein</fullName>
    </submittedName>
</protein>
<name>W7DW61_BIPV3</name>
<sequence length="127" mass="14197">MDVEMDSPPATYTSSYIKRCLFPNSNTPTIKMHIFSSPTPVATLLLGANAFKCVGDYVDNAAIEAWCDRLGGNFVGGKDSHTDSISEQLSDIRNCCEKRQLICDCDCPTYIQKKTYVSMIDFEMNLY</sequence>
<dbReference type="EMBL" id="KI968814">
    <property type="protein sequence ID" value="EUN22338.1"/>
    <property type="molecule type" value="Genomic_DNA"/>
</dbReference>
<reference evidence="1 2" key="1">
    <citation type="journal article" date="2013" name="PLoS Genet.">
        <title>Comparative genome structure, secondary metabolite, and effector coding capacity across Cochliobolus pathogens.</title>
        <authorList>
            <person name="Condon B.J."/>
            <person name="Leng Y."/>
            <person name="Wu D."/>
            <person name="Bushley K.E."/>
            <person name="Ohm R.A."/>
            <person name="Otillar R."/>
            <person name="Martin J."/>
            <person name="Schackwitz W."/>
            <person name="Grimwood J."/>
            <person name="MohdZainudin N."/>
            <person name="Xue C."/>
            <person name="Wang R."/>
            <person name="Manning V.A."/>
            <person name="Dhillon B."/>
            <person name="Tu Z.J."/>
            <person name="Steffenson B.J."/>
            <person name="Salamov A."/>
            <person name="Sun H."/>
            <person name="Lowry S."/>
            <person name="LaButti K."/>
            <person name="Han J."/>
            <person name="Copeland A."/>
            <person name="Lindquist E."/>
            <person name="Barry K."/>
            <person name="Schmutz J."/>
            <person name="Baker S.E."/>
            <person name="Ciuffetti L.M."/>
            <person name="Grigoriev I.V."/>
            <person name="Zhong S."/>
            <person name="Turgeon B.G."/>
        </authorList>
    </citation>
    <scope>NUCLEOTIDE SEQUENCE [LARGE SCALE GENOMIC DNA]</scope>
    <source>
        <strain evidence="1 2">FI3</strain>
    </source>
</reference>
<dbReference type="Proteomes" id="UP000054337">
    <property type="component" value="Unassembled WGS sequence"/>
</dbReference>
<dbReference type="RefSeq" id="XP_014551906.1">
    <property type="nucleotide sequence ID" value="XM_014696420.1"/>
</dbReference>
<evidence type="ECO:0000313" key="2">
    <source>
        <dbReference type="Proteomes" id="UP000054337"/>
    </source>
</evidence>
<accession>W7DW61</accession>
<dbReference type="AlphaFoldDB" id="W7DW61"/>
<organism evidence="1 2">
    <name type="scientific">Bipolaris victoriae (strain FI3)</name>
    <name type="common">Victoria blight of oats agent</name>
    <name type="synonym">Cochliobolus victoriae</name>
    <dbReference type="NCBI Taxonomy" id="930091"/>
    <lineage>
        <taxon>Eukaryota</taxon>
        <taxon>Fungi</taxon>
        <taxon>Dikarya</taxon>
        <taxon>Ascomycota</taxon>
        <taxon>Pezizomycotina</taxon>
        <taxon>Dothideomycetes</taxon>
        <taxon>Pleosporomycetidae</taxon>
        <taxon>Pleosporales</taxon>
        <taxon>Pleosporineae</taxon>
        <taxon>Pleosporaceae</taxon>
        <taxon>Bipolaris</taxon>
    </lineage>
</organism>
<dbReference type="GeneID" id="26252437"/>
<evidence type="ECO:0000313" key="1">
    <source>
        <dbReference type="EMBL" id="EUN22338.1"/>
    </source>
</evidence>
<proteinExistence type="predicted"/>
<gene>
    <name evidence="1" type="ORF">COCVIDRAFT_19896</name>
</gene>
<keyword evidence="2" id="KW-1185">Reference proteome</keyword>
<dbReference type="HOGENOM" id="CLU_1970152_0_0_1"/>